<evidence type="ECO:0000313" key="3">
    <source>
        <dbReference type="Proteomes" id="UP000828251"/>
    </source>
</evidence>
<evidence type="ECO:0000313" key="2">
    <source>
        <dbReference type="EMBL" id="KAH1122711.1"/>
    </source>
</evidence>
<keyword evidence="3" id="KW-1185">Reference proteome</keyword>
<proteinExistence type="predicted"/>
<sequence>MGGDLVTLESKRRTNPIGPSATVTRTPSSPVTSLPIIPLVSSSIAIDKDTPPPVLHVSPSVPVVGEAPF</sequence>
<accession>A0A9D3WET1</accession>
<dbReference type="EMBL" id="JAIQCV010000002">
    <property type="protein sequence ID" value="KAH1122711.1"/>
    <property type="molecule type" value="Genomic_DNA"/>
</dbReference>
<dbReference type="Proteomes" id="UP000828251">
    <property type="component" value="Unassembled WGS sequence"/>
</dbReference>
<gene>
    <name evidence="2" type="ORF">J1N35_005871</name>
</gene>
<name>A0A9D3WET1_9ROSI</name>
<dbReference type="AlphaFoldDB" id="A0A9D3WET1"/>
<reference evidence="2 3" key="1">
    <citation type="journal article" date="2021" name="Plant Biotechnol. J.">
        <title>Multi-omics assisted identification of the key and species-specific regulatory components of drought-tolerant mechanisms in Gossypium stocksii.</title>
        <authorList>
            <person name="Yu D."/>
            <person name="Ke L."/>
            <person name="Zhang D."/>
            <person name="Wu Y."/>
            <person name="Sun Y."/>
            <person name="Mei J."/>
            <person name="Sun J."/>
            <person name="Sun Y."/>
        </authorList>
    </citation>
    <scope>NUCLEOTIDE SEQUENCE [LARGE SCALE GENOMIC DNA]</scope>
    <source>
        <strain evidence="3">cv. E1</strain>
        <tissue evidence="2">Leaf</tissue>
    </source>
</reference>
<feature type="region of interest" description="Disordered" evidence="1">
    <location>
        <begin position="1"/>
        <end position="30"/>
    </location>
</feature>
<protein>
    <submittedName>
        <fullName evidence="2">Uncharacterized protein</fullName>
    </submittedName>
</protein>
<comment type="caution">
    <text evidence="2">The sequence shown here is derived from an EMBL/GenBank/DDBJ whole genome shotgun (WGS) entry which is preliminary data.</text>
</comment>
<organism evidence="2 3">
    <name type="scientific">Gossypium stocksii</name>
    <dbReference type="NCBI Taxonomy" id="47602"/>
    <lineage>
        <taxon>Eukaryota</taxon>
        <taxon>Viridiplantae</taxon>
        <taxon>Streptophyta</taxon>
        <taxon>Embryophyta</taxon>
        <taxon>Tracheophyta</taxon>
        <taxon>Spermatophyta</taxon>
        <taxon>Magnoliopsida</taxon>
        <taxon>eudicotyledons</taxon>
        <taxon>Gunneridae</taxon>
        <taxon>Pentapetalae</taxon>
        <taxon>rosids</taxon>
        <taxon>malvids</taxon>
        <taxon>Malvales</taxon>
        <taxon>Malvaceae</taxon>
        <taxon>Malvoideae</taxon>
        <taxon>Gossypium</taxon>
    </lineage>
</organism>
<feature type="compositionally biased region" description="Low complexity" evidence="1">
    <location>
        <begin position="19"/>
        <end position="30"/>
    </location>
</feature>
<evidence type="ECO:0000256" key="1">
    <source>
        <dbReference type="SAM" id="MobiDB-lite"/>
    </source>
</evidence>